<evidence type="ECO:0000313" key="1">
    <source>
        <dbReference type="EMBL" id="KRY63584.1"/>
    </source>
</evidence>
<proteinExistence type="predicted"/>
<dbReference type="Proteomes" id="UP000055024">
    <property type="component" value="Unassembled WGS sequence"/>
</dbReference>
<name>A0A0V1DPU7_9BILA</name>
<protein>
    <submittedName>
        <fullName evidence="1">Uncharacterized protein</fullName>
    </submittedName>
</protein>
<comment type="caution">
    <text evidence="1">The sequence shown here is derived from an EMBL/GenBank/DDBJ whole genome shotgun (WGS) entry which is preliminary data.</text>
</comment>
<accession>A0A0V1DPU7</accession>
<dbReference type="AlphaFoldDB" id="A0A0V1DPU7"/>
<reference evidence="1 2" key="1">
    <citation type="submission" date="2015-01" db="EMBL/GenBank/DDBJ databases">
        <title>Evolution of Trichinella species and genotypes.</title>
        <authorList>
            <person name="Korhonen P.K."/>
            <person name="Edoardo P."/>
            <person name="Giuseppe L.R."/>
            <person name="Gasser R.B."/>
        </authorList>
    </citation>
    <scope>NUCLEOTIDE SEQUENCE [LARGE SCALE GENOMIC DNA]</scope>
    <source>
        <strain evidence="1">ISS1029</strain>
    </source>
</reference>
<sequence length="43" mass="4870">MGMMTLTKNVSITDAIQRSYRERRVVMTMVTLSKNVTITAAIH</sequence>
<gene>
    <name evidence="1" type="ORF">T11_13917</name>
</gene>
<organism evidence="1 2">
    <name type="scientific">Trichinella zimbabwensis</name>
    <dbReference type="NCBI Taxonomy" id="268475"/>
    <lineage>
        <taxon>Eukaryota</taxon>
        <taxon>Metazoa</taxon>
        <taxon>Ecdysozoa</taxon>
        <taxon>Nematoda</taxon>
        <taxon>Enoplea</taxon>
        <taxon>Dorylaimia</taxon>
        <taxon>Trichinellida</taxon>
        <taxon>Trichinellidae</taxon>
        <taxon>Trichinella</taxon>
    </lineage>
</organism>
<dbReference type="EMBL" id="JYDP01008485">
    <property type="protein sequence ID" value="KRY63584.1"/>
    <property type="molecule type" value="Genomic_DNA"/>
</dbReference>
<evidence type="ECO:0000313" key="2">
    <source>
        <dbReference type="Proteomes" id="UP000055024"/>
    </source>
</evidence>
<keyword evidence="2" id="KW-1185">Reference proteome</keyword>